<feature type="transmembrane region" description="Helical" evidence="1">
    <location>
        <begin position="108"/>
        <end position="128"/>
    </location>
</feature>
<protein>
    <submittedName>
        <fullName evidence="2">Uncharacterized protein</fullName>
    </submittedName>
</protein>
<evidence type="ECO:0000313" key="2">
    <source>
        <dbReference type="EMBL" id="KJA18260.1"/>
    </source>
</evidence>
<keyword evidence="1" id="KW-1133">Transmembrane helix</keyword>
<feature type="transmembrane region" description="Helical" evidence="1">
    <location>
        <begin position="67"/>
        <end position="87"/>
    </location>
</feature>
<organism evidence="2 3">
    <name type="scientific">Hypholoma sublateritium (strain FD-334 SS-4)</name>
    <dbReference type="NCBI Taxonomy" id="945553"/>
    <lineage>
        <taxon>Eukaryota</taxon>
        <taxon>Fungi</taxon>
        <taxon>Dikarya</taxon>
        <taxon>Basidiomycota</taxon>
        <taxon>Agaricomycotina</taxon>
        <taxon>Agaricomycetes</taxon>
        <taxon>Agaricomycetidae</taxon>
        <taxon>Agaricales</taxon>
        <taxon>Agaricineae</taxon>
        <taxon>Strophariaceae</taxon>
        <taxon>Hypholoma</taxon>
    </lineage>
</organism>
<name>A0A0D2PDG9_HYPSF</name>
<dbReference type="Proteomes" id="UP000054270">
    <property type="component" value="Unassembled WGS sequence"/>
</dbReference>
<dbReference type="EMBL" id="KN817591">
    <property type="protein sequence ID" value="KJA18260.1"/>
    <property type="molecule type" value="Genomic_DNA"/>
</dbReference>
<gene>
    <name evidence="2" type="ORF">HYPSUDRAFT_963363</name>
</gene>
<dbReference type="OMA" id="HETIAYN"/>
<sequence>MYPFWGSLFNDRHRFSLIAESVIIYRCYTVWRRKRMIVFISAVFLVSSSVCGYVFAISTSSHLHRLIVVYFWMTFALNVCLSVLTSGRIYWSARRASTVLDPDNPRRYYSIFSIIIDSGAIYPTYLLLDLVIKHTV</sequence>
<proteinExistence type="predicted"/>
<accession>A0A0D2PDG9</accession>
<evidence type="ECO:0000256" key="1">
    <source>
        <dbReference type="SAM" id="Phobius"/>
    </source>
</evidence>
<reference evidence="3" key="1">
    <citation type="submission" date="2014-04" db="EMBL/GenBank/DDBJ databases">
        <title>Evolutionary Origins and Diversification of the Mycorrhizal Mutualists.</title>
        <authorList>
            <consortium name="DOE Joint Genome Institute"/>
            <consortium name="Mycorrhizal Genomics Consortium"/>
            <person name="Kohler A."/>
            <person name="Kuo A."/>
            <person name="Nagy L.G."/>
            <person name="Floudas D."/>
            <person name="Copeland A."/>
            <person name="Barry K.W."/>
            <person name="Cichocki N."/>
            <person name="Veneault-Fourrey C."/>
            <person name="LaButti K."/>
            <person name="Lindquist E.A."/>
            <person name="Lipzen A."/>
            <person name="Lundell T."/>
            <person name="Morin E."/>
            <person name="Murat C."/>
            <person name="Riley R."/>
            <person name="Ohm R."/>
            <person name="Sun H."/>
            <person name="Tunlid A."/>
            <person name="Henrissat B."/>
            <person name="Grigoriev I.V."/>
            <person name="Hibbett D.S."/>
            <person name="Martin F."/>
        </authorList>
    </citation>
    <scope>NUCLEOTIDE SEQUENCE [LARGE SCALE GENOMIC DNA]</scope>
    <source>
        <strain evidence="3">FD-334 SS-4</strain>
    </source>
</reference>
<dbReference type="OrthoDB" id="3226582at2759"/>
<feature type="transmembrane region" description="Helical" evidence="1">
    <location>
        <begin position="36"/>
        <end position="55"/>
    </location>
</feature>
<keyword evidence="1" id="KW-0812">Transmembrane</keyword>
<dbReference type="AlphaFoldDB" id="A0A0D2PDG9"/>
<keyword evidence="1" id="KW-0472">Membrane</keyword>
<keyword evidence="3" id="KW-1185">Reference proteome</keyword>
<evidence type="ECO:0000313" key="3">
    <source>
        <dbReference type="Proteomes" id="UP000054270"/>
    </source>
</evidence>